<dbReference type="GO" id="GO:0016829">
    <property type="term" value="F:lyase activity"/>
    <property type="evidence" value="ECO:0007669"/>
    <property type="project" value="UniProtKB-KW"/>
</dbReference>
<dbReference type="GO" id="GO:0008861">
    <property type="term" value="F:formate C-acetyltransferase activity"/>
    <property type="evidence" value="ECO:0007669"/>
    <property type="project" value="UniProtKB-EC"/>
</dbReference>
<reference evidence="2 3" key="1">
    <citation type="submission" date="2020-08" db="EMBL/GenBank/DDBJ databases">
        <title>Emergence and comparative genomics analysis of Citrobacter in Fennec fox imported from North Africa to China.</title>
        <authorList>
            <person name="Zheng B."/>
        </authorList>
    </citation>
    <scope>NUCLEOTIDE SEQUENCE [LARGE SCALE GENOMIC DNA]</scope>
    <source>
        <strain evidence="2 3">FF141</strain>
    </source>
</reference>
<keyword evidence="2" id="KW-0456">Lyase</keyword>
<proteinExistence type="predicted"/>
<dbReference type="Pfam" id="PF02901">
    <property type="entry name" value="PFL-like"/>
    <property type="match status" value="1"/>
</dbReference>
<dbReference type="InterPro" id="IPR050244">
    <property type="entry name" value="Auton_GlycylRad_Cofactor"/>
</dbReference>
<keyword evidence="2" id="KW-0808">Transferase</keyword>
<dbReference type="PROSITE" id="PS51554">
    <property type="entry name" value="PFL"/>
    <property type="match status" value="1"/>
</dbReference>
<sequence length="103" mass="11769">SLGRTSTFLDVYIERDIAAGKITEDQAQEMIDHFVMKLRMVRFLRTPEYDELFSGDPIWATESMGGMGLDGRTLVTRSNFRFLNSLYTMGPSPEPNITVLWSE</sequence>
<dbReference type="Proteomes" id="UP000548504">
    <property type="component" value="Unassembled WGS sequence"/>
</dbReference>
<dbReference type="PANTHER" id="PTHR30191">
    <property type="entry name" value="FORMATE ACETYLTRANSFERASE"/>
    <property type="match status" value="1"/>
</dbReference>
<feature type="domain" description="PFL" evidence="1">
    <location>
        <begin position="1"/>
        <end position="103"/>
    </location>
</feature>
<keyword evidence="2" id="KW-0012">Acyltransferase</keyword>
<evidence type="ECO:0000259" key="1">
    <source>
        <dbReference type="PROSITE" id="PS51554"/>
    </source>
</evidence>
<dbReference type="SUPFAM" id="SSF51998">
    <property type="entry name" value="PFL-like glycyl radical enzymes"/>
    <property type="match status" value="1"/>
</dbReference>
<dbReference type="EMBL" id="JACLAG010000061">
    <property type="protein sequence ID" value="MBC2623131.1"/>
    <property type="molecule type" value="Genomic_DNA"/>
</dbReference>
<evidence type="ECO:0000313" key="3">
    <source>
        <dbReference type="Proteomes" id="UP000548504"/>
    </source>
</evidence>
<keyword evidence="2" id="KW-0670">Pyruvate</keyword>
<protein>
    <submittedName>
        <fullName evidence="2">Bifunctional pyruvate/2-ketobutyrate formate lyase</fullName>
        <ecNumber evidence="2">2.3.1.54</ecNumber>
    </submittedName>
</protein>
<evidence type="ECO:0000313" key="2">
    <source>
        <dbReference type="EMBL" id="MBC2623131.1"/>
    </source>
</evidence>
<dbReference type="AlphaFoldDB" id="A0A7X1EK50"/>
<name>A0A7X1EK50_9ENTR</name>
<comment type="caution">
    <text evidence="2">The sequence shown here is derived from an EMBL/GenBank/DDBJ whole genome shotgun (WGS) entry which is preliminary data.</text>
</comment>
<dbReference type="InterPro" id="IPR004184">
    <property type="entry name" value="PFL_dom"/>
</dbReference>
<accession>A0A7X1EK50</accession>
<feature type="non-terminal residue" evidence="2">
    <location>
        <position position="1"/>
    </location>
</feature>
<dbReference type="Gene3D" id="3.20.70.20">
    <property type="match status" value="1"/>
</dbReference>
<dbReference type="RefSeq" id="WP_312027940.1">
    <property type="nucleotide sequence ID" value="NZ_JACLAG010000061.1"/>
</dbReference>
<organism evidence="2 3">
    <name type="scientific">Citrobacter cronae</name>
    <dbReference type="NCBI Taxonomy" id="1748967"/>
    <lineage>
        <taxon>Bacteria</taxon>
        <taxon>Pseudomonadati</taxon>
        <taxon>Pseudomonadota</taxon>
        <taxon>Gammaproteobacteria</taxon>
        <taxon>Enterobacterales</taxon>
        <taxon>Enterobacteriaceae</taxon>
        <taxon>Citrobacter</taxon>
        <taxon>Citrobacter freundii complex</taxon>
    </lineage>
</organism>
<dbReference type="EC" id="2.3.1.54" evidence="2"/>
<feature type="non-terminal residue" evidence="2">
    <location>
        <position position="103"/>
    </location>
</feature>
<dbReference type="PANTHER" id="PTHR30191:SF0">
    <property type="entry name" value="FORMATE ACETYLTRANSFERASE 1"/>
    <property type="match status" value="1"/>
</dbReference>
<gene>
    <name evidence="2" type="ORF">H7I73_26305</name>
</gene>
<dbReference type="GO" id="GO:0005829">
    <property type="term" value="C:cytosol"/>
    <property type="evidence" value="ECO:0007669"/>
    <property type="project" value="TreeGrafter"/>
</dbReference>